<organism evidence="1 2">
    <name type="scientific">Methanosarcina barkeri str. Wiesmoor</name>
    <dbReference type="NCBI Taxonomy" id="1434109"/>
    <lineage>
        <taxon>Archaea</taxon>
        <taxon>Methanobacteriati</taxon>
        <taxon>Methanobacteriota</taxon>
        <taxon>Stenosarchaea group</taxon>
        <taxon>Methanomicrobia</taxon>
        <taxon>Methanosarcinales</taxon>
        <taxon>Methanosarcinaceae</taxon>
        <taxon>Methanosarcina</taxon>
    </lineage>
</organism>
<reference evidence="1 2" key="1">
    <citation type="submission" date="2014-07" db="EMBL/GenBank/DDBJ databases">
        <title>Methanogenic archaea and the global carbon cycle.</title>
        <authorList>
            <person name="Henriksen J.R."/>
            <person name="Luke J."/>
            <person name="Reinhart S."/>
            <person name="Benedict M.N."/>
            <person name="Youngblut N.D."/>
            <person name="Metcalf M.E."/>
            <person name="Whitaker R.J."/>
            <person name="Metcalf W.W."/>
        </authorList>
    </citation>
    <scope>NUCLEOTIDE SEQUENCE [LARGE SCALE GENOMIC DNA]</scope>
    <source>
        <strain evidence="1 2">Wiesmoor</strain>
    </source>
</reference>
<sequence length="46" mass="5889">MKSNFWKKLLSEELYVINSEEKYLEWSIKAKKEFNQYRYKLKLERR</sequence>
<dbReference type="KEGG" id="mbw:MSBRW_2580"/>
<dbReference type="HOGENOM" id="CLU_3178549_0_0_2"/>
<dbReference type="EMBL" id="CP009526">
    <property type="protein sequence ID" value="AKB51833.1"/>
    <property type="molecule type" value="Genomic_DNA"/>
</dbReference>
<gene>
    <name evidence="1" type="ORF">MSBRW_2580</name>
</gene>
<name>A0A0E3QLG6_METBA</name>
<protein>
    <submittedName>
        <fullName evidence="1">Mobile element protein</fullName>
    </submittedName>
</protein>
<dbReference type="Proteomes" id="UP000033038">
    <property type="component" value="Chromosome"/>
</dbReference>
<evidence type="ECO:0000313" key="2">
    <source>
        <dbReference type="Proteomes" id="UP000033038"/>
    </source>
</evidence>
<dbReference type="PATRIC" id="fig|1434109.4.peg.3358"/>
<proteinExistence type="predicted"/>
<evidence type="ECO:0000313" key="1">
    <source>
        <dbReference type="EMBL" id="AKB51833.1"/>
    </source>
</evidence>
<dbReference type="AlphaFoldDB" id="A0A0E3QLG6"/>
<accession>A0A0E3QLG6</accession>